<evidence type="ECO:0000313" key="2">
    <source>
        <dbReference type="EMBL" id="OIW03098.1"/>
    </source>
</evidence>
<protein>
    <submittedName>
        <fullName evidence="2">Uncharacterized protein</fullName>
    </submittedName>
</protein>
<dbReference type="PANTHER" id="PTHR35099">
    <property type="entry name" value="OS02G0182700 PROTEIN"/>
    <property type="match status" value="1"/>
</dbReference>
<proteinExistence type="predicted"/>
<dbReference type="EMBL" id="CM007370">
    <property type="protein sequence ID" value="OIW03098.1"/>
    <property type="molecule type" value="Genomic_DNA"/>
</dbReference>
<feature type="compositionally biased region" description="Polar residues" evidence="1">
    <location>
        <begin position="148"/>
        <end position="165"/>
    </location>
</feature>
<feature type="region of interest" description="Disordered" evidence="1">
    <location>
        <begin position="22"/>
        <end position="76"/>
    </location>
</feature>
<keyword evidence="3" id="KW-1185">Reference proteome</keyword>
<organism evidence="2 3">
    <name type="scientific">Lupinus angustifolius</name>
    <name type="common">Narrow-leaved blue lupine</name>
    <dbReference type="NCBI Taxonomy" id="3871"/>
    <lineage>
        <taxon>Eukaryota</taxon>
        <taxon>Viridiplantae</taxon>
        <taxon>Streptophyta</taxon>
        <taxon>Embryophyta</taxon>
        <taxon>Tracheophyta</taxon>
        <taxon>Spermatophyta</taxon>
        <taxon>Magnoliopsida</taxon>
        <taxon>eudicotyledons</taxon>
        <taxon>Gunneridae</taxon>
        <taxon>Pentapetalae</taxon>
        <taxon>rosids</taxon>
        <taxon>fabids</taxon>
        <taxon>Fabales</taxon>
        <taxon>Fabaceae</taxon>
        <taxon>Papilionoideae</taxon>
        <taxon>50 kb inversion clade</taxon>
        <taxon>genistoids sensu lato</taxon>
        <taxon>core genistoids</taxon>
        <taxon>Genisteae</taxon>
        <taxon>Lupinus</taxon>
    </lineage>
</organism>
<evidence type="ECO:0000313" key="3">
    <source>
        <dbReference type="Proteomes" id="UP000188354"/>
    </source>
</evidence>
<reference evidence="2 3" key="1">
    <citation type="journal article" date="2017" name="Plant Biotechnol. J.">
        <title>A comprehensive draft genome sequence for lupin (Lupinus angustifolius), an emerging health food: insights into plant-microbe interactions and legume evolution.</title>
        <authorList>
            <person name="Hane J.K."/>
            <person name="Ming Y."/>
            <person name="Kamphuis L.G."/>
            <person name="Nelson M.N."/>
            <person name="Garg G."/>
            <person name="Atkins C.A."/>
            <person name="Bayer P.E."/>
            <person name="Bravo A."/>
            <person name="Bringans S."/>
            <person name="Cannon S."/>
            <person name="Edwards D."/>
            <person name="Foley R."/>
            <person name="Gao L.L."/>
            <person name="Harrison M.J."/>
            <person name="Huang W."/>
            <person name="Hurgobin B."/>
            <person name="Li S."/>
            <person name="Liu C.W."/>
            <person name="McGrath A."/>
            <person name="Morahan G."/>
            <person name="Murray J."/>
            <person name="Weller J."/>
            <person name="Jian J."/>
            <person name="Singh K.B."/>
        </authorList>
    </citation>
    <scope>NUCLEOTIDE SEQUENCE [LARGE SCALE GENOMIC DNA]</scope>
    <source>
        <strain evidence="3">cv. Tanjil</strain>
        <tissue evidence="2">Whole plant</tissue>
    </source>
</reference>
<dbReference type="Gramene" id="OIW03098">
    <property type="protein sequence ID" value="OIW03098"/>
    <property type="gene ID" value="TanjilG_07250"/>
</dbReference>
<dbReference type="PANTHER" id="PTHR35099:SF2">
    <property type="entry name" value="OS02G0182700 PROTEIN"/>
    <property type="match status" value="1"/>
</dbReference>
<gene>
    <name evidence="2" type="ORF">TanjilG_07250</name>
</gene>
<feature type="compositionally biased region" description="Polar residues" evidence="1">
    <location>
        <begin position="22"/>
        <end position="38"/>
    </location>
</feature>
<dbReference type="Proteomes" id="UP000188354">
    <property type="component" value="Chromosome LG10"/>
</dbReference>
<feature type="region of interest" description="Disordered" evidence="1">
    <location>
        <begin position="141"/>
        <end position="165"/>
    </location>
</feature>
<dbReference type="AlphaFoldDB" id="A0A1J7H9G3"/>
<feature type="compositionally biased region" description="Polar residues" evidence="1">
    <location>
        <begin position="55"/>
        <end position="71"/>
    </location>
</feature>
<accession>A0A1J7H9G3</accession>
<sequence>MANDTVVVELLLRLKSSKQVSLSTTWGAKQQRSTTSRSDAFARNNKTNNDDVTRFSPTTPLSWSGSASPSAATAHGCEEFRSKGTASGEGNSTSTKNCKRKKTFAELNQEETSLLKEGIYLRQQIGNKKVAFQGRASNESLKKKLDLPNSSAESTLSDQPKSTSRVARTILIPDLNMMPSEEDDDSYAEIALMC</sequence>
<name>A0A1J7H9G3_LUPAN</name>
<evidence type="ECO:0000256" key="1">
    <source>
        <dbReference type="SAM" id="MobiDB-lite"/>
    </source>
</evidence>